<feature type="signal peptide" evidence="1">
    <location>
        <begin position="1"/>
        <end position="19"/>
    </location>
</feature>
<gene>
    <name evidence="3" type="ORF">Ccrd_001901</name>
</gene>
<comment type="caution">
    <text evidence="3">The sequence shown here is derived from an EMBL/GenBank/DDBJ whole genome shotgun (WGS) entry which is preliminary data.</text>
</comment>
<feature type="domain" description="Amidase" evidence="2">
    <location>
        <begin position="1048"/>
        <end position="1448"/>
    </location>
</feature>
<dbReference type="EMBL" id="LEKV01004365">
    <property type="protein sequence ID" value="KVH96004.1"/>
    <property type="molecule type" value="Genomic_DNA"/>
</dbReference>
<evidence type="ECO:0000313" key="4">
    <source>
        <dbReference type="Proteomes" id="UP000243975"/>
    </source>
</evidence>
<dbReference type="Gene3D" id="3.90.1300.10">
    <property type="entry name" value="Amidase signature (AS) domain"/>
    <property type="match status" value="3"/>
</dbReference>
<dbReference type="Pfam" id="PF01425">
    <property type="entry name" value="Amidase"/>
    <property type="match status" value="3"/>
</dbReference>
<dbReference type="InterPro" id="IPR023631">
    <property type="entry name" value="Amidase_dom"/>
</dbReference>
<keyword evidence="1" id="KW-0732">Signal</keyword>
<dbReference type="Proteomes" id="UP000243975">
    <property type="component" value="Unassembled WGS sequence"/>
</dbReference>
<dbReference type="Gramene" id="KVH96004">
    <property type="protein sequence ID" value="KVH96004"/>
    <property type="gene ID" value="Ccrd_001901"/>
</dbReference>
<dbReference type="STRING" id="59895.A0A103XSE6"/>
<dbReference type="InterPro" id="IPR036928">
    <property type="entry name" value="AS_sf"/>
</dbReference>
<organism evidence="3 4">
    <name type="scientific">Cynara cardunculus var. scolymus</name>
    <name type="common">Globe artichoke</name>
    <name type="synonym">Cynara scolymus</name>
    <dbReference type="NCBI Taxonomy" id="59895"/>
    <lineage>
        <taxon>Eukaryota</taxon>
        <taxon>Viridiplantae</taxon>
        <taxon>Streptophyta</taxon>
        <taxon>Embryophyta</taxon>
        <taxon>Tracheophyta</taxon>
        <taxon>Spermatophyta</taxon>
        <taxon>Magnoliopsida</taxon>
        <taxon>eudicotyledons</taxon>
        <taxon>Gunneridae</taxon>
        <taxon>Pentapetalae</taxon>
        <taxon>asterids</taxon>
        <taxon>campanulids</taxon>
        <taxon>Asterales</taxon>
        <taxon>Asteraceae</taxon>
        <taxon>Carduoideae</taxon>
        <taxon>Cardueae</taxon>
        <taxon>Carduinae</taxon>
        <taxon>Cynara</taxon>
    </lineage>
</organism>
<accession>A0A103XSE6</accession>
<feature type="non-terminal residue" evidence="3">
    <location>
        <position position="1"/>
    </location>
</feature>
<protein>
    <submittedName>
        <fullName evidence="3">Amidase</fullName>
    </submittedName>
</protein>
<feature type="chain" id="PRO_5007119055" evidence="1">
    <location>
        <begin position="20"/>
        <end position="1479"/>
    </location>
</feature>
<feature type="domain" description="Amidase" evidence="2">
    <location>
        <begin position="573"/>
        <end position="963"/>
    </location>
</feature>
<reference evidence="3 4" key="1">
    <citation type="journal article" date="2016" name="Sci. Rep.">
        <title>The genome sequence of the outbreeding globe artichoke constructed de novo incorporating a phase-aware low-pass sequencing strategy of F1 progeny.</title>
        <authorList>
            <person name="Scaglione D."/>
            <person name="Reyes-Chin-Wo S."/>
            <person name="Acquadro A."/>
            <person name="Froenicke L."/>
            <person name="Portis E."/>
            <person name="Beitel C."/>
            <person name="Tirone M."/>
            <person name="Mauro R."/>
            <person name="Lo Monaco A."/>
            <person name="Mauromicale G."/>
            <person name="Faccioli P."/>
            <person name="Cattivelli L."/>
            <person name="Rieseberg L."/>
            <person name="Michelmore R."/>
            <person name="Lanteri S."/>
        </authorList>
    </citation>
    <scope>NUCLEOTIDE SEQUENCE [LARGE SCALE GENOMIC DNA]</scope>
    <source>
        <strain evidence="3">2C</strain>
    </source>
</reference>
<dbReference type="PANTHER" id="PTHR42678:SF34">
    <property type="entry name" value="OS04G0183300 PROTEIN"/>
    <property type="match status" value="1"/>
</dbReference>
<evidence type="ECO:0000259" key="2">
    <source>
        <dbReference type="Pfam" id="PF01425"/>
    </source>
</evidence>
<keyword evidence="4" id="KW-1185">Reference proteome</keyword>
<evidence type="ECO:0000256" key="1">
    <source>
        <dbReference type="SAM" id="SignalP"/>
    </source>
</evidence>
<dbReference type="SUPFAM" id="SSF75304">
    <property type="entry name" value="Amidase signature (AS) enzymes"/>
    <property type="match status" value="3"/>
</dbReference>
<evidence type="ECO:0000313" key="3">
    <source>
        <dbReference type="EMBL" id="KVH96004.1"/>
    </source>
</evidence>
<sequence>MKMMIPIFLLLVMFQSIHTIQTSEFTITEATIQDIQTAFKQNKITSKDLVKLYIQEIRKLNPIFRAVIEVNPDAVHQAEVADQERKANAPKSRFGLHGIPILLKDNIATKDKLNTTAGSYALLKSVVPRDAGVVKKLRESGAIILGKASLSEWANFRSSSAPNGWNARAKQAVNPYVATFDPCGSSTGSAISVATNMATVSLGTETDGSILCPSGANSIVGIKPTLGLTSRAGVIPISPRQDSVGTVADAVSVLDAIVGFDNNDVATRKASKYIPKGGYRKHLISNGLEGKRLGIMRVYPYFGFANDTKTLKKFEKHFAILRRSGATLVENLGVDNFSQISSMLIDETLVLIAEFKIALNAYLKELVASPVRSLADVIAFNKKFADLVTESTNGIGKLEKEALMNLTRASKHGFEKLMKKNKLDALVTPYANGSMILAVGGYPGISVPGGYDKNGAPYGICFGGLKGSEPTLIEIAYGFEQATKFRKPPPINDSNVNCDLLKTKLERKTWIAFLLPHFPNPLSSMEEQANLFESLWGYTNSIHTTQTSEFNIKEATIDQIRTAFKQNKLTSKDLVQLYIQEIRRLNPIFKAVIEVNPDAVQQAEVADQERKANTPKSRLGLHGIPILLKDNIATKDKLNTTAGSYALLNSVVPRDAGVVKKLRDSGAIILGKASLSEWAHFRSTTAPSGWNARAKQAVNPYVATADPCGSSTGSAISVATNMVTVSLGTETDGSILCPSGANSVVGIKPTLGLTSRAGVIPISPRQDSVGPMCRTVADAVYVLDAIVGFDNNDAEATREASKYIPTGGYLNHLISDGLKGKRLGIMRAYPYFGFADDPQTLKKFEKHFEVFRRSGATLVENLEINNFRQIVSMFSGEVTALLVEFKIALNAYLTELATSPMRSLADEMINEYPQDMFLSAETTNGIGKVEKEILMNLTRASKDGFEKLMKENKLDALVTPYSQGSTVLAIGGYPGISVPSGYDDNGAPYGICFGGLKGSEPTLIEIAYGFEQATNIIAGENSDFTIREATIQEIQTAFNQKKLTSKGLVEFYIEEITKLNPIFRAVIELNPDAVRQAEKADQERETNTPNLGFGMHGIPILLKDNIATKDKLNTTAGSYALLKSVVPQDAYVVKKLRESGAIILGKASMSEWAHFRSSLSPSGWNARAKQAVNPYVATVDPCGSSTGSAISVATNMVTVSLGTETDGSILCPSSANSVVGIKPTVGLTSRAGVIPVSPRQDTIGPICRTVADAVYVLDAIVGFDNNDAVATQEASQYIPKGGYLKHLISDGLKGKRLGIMRAYPYFGFANDTKTLNKFEKHFAVLSQSGATLVENLEIIDLDHIVSMFNSEFIAILAEFKIALNAYQKELMASPVRSLADVITFNEKFADLEELKKYPQDFFLAAEETGGIGELEKEALMNLTRASKNGFEKLMKKNKLDALVTPYSHGSTVLAIGGYPGISVPSGYDDNGAPYGICFG</sequence>
<proteinExistence type="predicted"/>
<feature type="domain" description="Amidase" evidence="2">
    <location>
        <begin position="48"/>
        <end position="432"/>
    </location>
</feature>
<dbReference type="OMA" id="YFGFAND"/>
<dbReference type="PANTHER" id="PTHR42678">
    <property type="entry name" value="AMIDASE"/>
    <property type="match status" value="1"/>
</dbReference>
<name>A0A103XSE6_CYNCS</name>